<dbReference type="RefSeq" id="WP_367966156.1">
    <property type="nucleotide sequence ID" value="NZ_JBAKFJ010000001.1"/>
</dbReference>
<dbReference type="Proteomes" id="UP001556653">
    <property type="component" value="Unassembled WGS sequence"/>
</dbReference>
<dbReference type="Gene3D" id="3.40.50.1980">
    <property type="entry name" value="Nitrogenase molybdenum iron protein domain"/>
    <property type="match status" value="2"/>
</dbReference>
<accession>A0ABV3S6L9</accession>
<name>A0ABV3S6L9_9GAMM</name>
<keyword evidence="3" id="KW-1185">Reference proteome</keyword>
<evidence type="ECO:0000259" key="1">
    <source>
        <dbReference type="PROSITE" id="PS50983"/>
    </source>
</evidence>
<dbReference type="PROSITE" id="PS50983">
    <property type="entry name" value="FE_B12_PBP"/>
    <property type="match status" value="1"/>
</dbReference>
<dbReference type="EMBL" id="JBAKFJ010000001">
    <property type="protein sequence ID" value="MEX0385675.1"/>
    <property type="molecule type" value="Genomic_DNA"/>
</dbReference>
<protein>
    <submittedName>
        <fullName evidence="2">ABC transporter substrate-binding protein</fullName>
    </submittedName>
</protein>
<proteinExistence type="predicted"/>
<dbReference type="Pfam" id="PF01497">
    <property type="entry name" value="Peripla_BP_2"/>
    <property type="match status" value="1"/>
</dbReference>
<evidence type="ECO:0000313" key="2">
    <source>
        <dbReference type="EMBL" id="MEX0385675.1"/>
    </source>
</evidence>
<sequence>MQPDRIVSLLPGATEIVSALGLEDRLIGISAECDQPLSVMGRRRVSLAALDPRETDPAAIDREVRDRLASGRPLFQADQAALRELDPDLILSQSLCDVCAATPGGLTAEAIGDAEVLALDGRDLDGLLEDIRRVAMAAGVPDKGDALIDSLDRRRQAVRRHKAPSRRVLTVEWPDPLFIGGHWIPDMVVTAGGESLGGPGDHSVVVEWDTVRRFDPEVIIMLPCGQSVAGAARGLASMRSRPGWENLAAVRTHAVYLVDGNRFFSRPGPAAFTGLELMAHILGTGQPNPAPGYWRQARGEELDGVA</sequence>
<reference evidence="2 3" key="1">
    <citation type="submission" date="2024-02" db="EMBL/GenBank/DDBJ databases">
        <title>New especies of Spiribacter isolated from saline water.</title>
        <authorList>
            <person name="Leon M.J."/>
            <person name="De La Haba R."/>
            <person name="Sanchez-Porro C."/>
            <person name="Ventosa A."/>
        </authorList>
    </citation>
    <scope>NUCLEOTIDE SEQUENCE [LARGE SCALE GENOMIC DNA]</scope>
    <source>
        <strain evidence="3">ag22IC4-227</strain>
    </source>
</reference>
<comment type="caution">
    <text evidence="2">The sequence shown here is derived from an EMBL/GenBank/DDBJ whole genome shotgun (WGS) entry which is preliminary data.</text>
</comment>
<dbReference type="InterPro" id="IPR002491">
    <property type="entry name" value="ABC_transptr_periplasmic_BD"/>
</dbReference>
<organism evidence="2 3">
    <name type="scientific">Spiribacter onubensis</name>
    <dbReference type="NCBI Taxonomy" id="3122420"/>
    <lineage>
        <taxon>Bacteria</taxon>
        <taxon>Pseudomonadati</taxon>
        <taxon>Pseudomonadota</taxon>
        <taxon>Gammaproteobacteria</taxon>
        <taxon>Chromatiales</taxon>
        <taxon>Ectothiorhodospiraceae</taxon>
        <taxon>Spiribacter</taxon>
    </lineage>
</organism>
<dbReference type="PANTHER" id="PTHR42860">
    <property type="entry name" value="VITAMIN B12-BINDING PROTEIN"/>
    <property type="match status" value="1"/>
</dbReference>
<gene>
    <name evidence="2" type="ORF">V6X64_01525</name>
</gene>
<dbReference type="InterPro" id="IPR051030">
    <property type="entry name" value="Vitamin_B12-ABC_binding"/>
</dbReference>
<feature type="domain" description="Fe/B12 periplasmic-binding" evidence="1">
    <location>
        <begin position="5"/>
        <end position="286"/>
    </location>
</feature>
<evidence type="ECO:0000313" key="3">
    <source>
        <dbReference type="Proteomes" id="UP001556653"/>
    </source>
</evidence>
<dbReference type="PANTHER" id="PTHR42860:SF1">
    <property type="entry name" value="VITAMIN B12-BINDING PROTEIN"/>
    <property type="match status" value="1"/>
</dbReference>
<dbReference type="SUPFAM" id="SSF53807">
    <property type="entry name" value="Helical backbone' metal receptor"/>
    <property type="match status" value="1"/>
</dbReference>